<dbReference type="PROSITE" id="PS50110">
    <property type="entry name" value="RESPONSE_REGULATORY"/>
    <property type="match status" value="1"/>
</dbReference>
<reference evidence="15" key="1">
    <citation type="submission" date="2020-12" db="EMBL/GenBank/DDBJ databases">
        <title>The genome sequence of Inhella sp. 1Y17.</title>
        <authorList>
            <person name="Liu Y."/>
        </authorList>
    </citation>
    <scope>NUCLEOTIDE SEQUENCE</scope>
    <source>
        <strain evidence="15">1Y17</strain>
    </source>
</reference>
<feature type="modified residue" description="4-aspartylphosphate" evidence="11">
    <location>
        <position position="675"/>
    </location>
</feature>
<dbReference type="InterPro" id="IPR003661">
    <property type="entry name" value="HisK_dim/P_dom"/>
</dbReference>
<evidence type="ECO:0000256" key="1">
    <source>
        <dbReference type="ARBA" id="ARBA00000085"/>
    </source>
</evidence>
<evidence type="ECO:0000256" key="11">
    <source>
        <dbReference type="PROSITE-ProRule" id="PRU00169"/>
    </source>
</evidence>
<keyword evidence="4" id="KW-0808">Transferase</keyword>
<evidence type="ECO:0000256" key="8">
    <source>
        <dbReference type="ARBA" id="ARBA00023026"/>
    </source>
</evidence>
<dbReference type="Gene3D" id="1.10.287.130">
    <property type="match status" value="1"/>
</dbReference>
<keyword evidence="12" id="KW-0812">Transmembrane</keyword>
<dbReference type="InterPro" id="IPR003594">
    <property type="entry name" value="HATPase_dom"/>
</dbReference>
<gene>
    <name evidence="15" type="ORF">I7X39_13470</name>
</gene>
<dbReference type="SUPFAM" id="SSF47384">
    <property type="entry name" value="Homodimeric domain of signal transducing histidine kinase"/>
    <property type="match status" value="1"/>
</dbReference>
<feature type="domain" description="Histidine kinase" evidence="13">
    <location>
        <begin position="393"/>
        <end position="606"/>
    </location>
</feature>
<keyword evidence="5" id="KW-0732">Signal</keyword>
<protein>
    <recommendedName>
        <fullName evidence="10">Virulence sensor protein BvgS</fullName>
        <ecNumber evidence="2">2.7.13.3</ecNumber>
    </recommendedName>
</protein>
<evidence type="ECO:0000256" key="6">
    <source>
        <dbReference type="ARBA" id="ARBA00022777"/>
    </source>
</evidence>
<dbReference type="InterPro" id="IPR011006">
    <property type="entry name" value="CheY-like_superfamily"/>
</dbReference>
<dbReference type="PANTHER" id="PTHR43047">
    <property type="entry name" value="TWO-COMPONENT HISTIDINE PROTEIN KINASE"/>
    <property type="match status" value="1"/>
</dbReference>
<dbReference type="Proteomes" id="UP000613266">
    <property type="component" value="Unassembled WGS sequence"/>
</dbReference>
<feature type="domain" description="Response regulatory" evidence="14">
    <location>
        <begin position="626"/>
        <end position="745"/>
    </location>
</feature>
<dbReference type="InterPro" id="IPR005467">
    <property type="entry name" value="His_kinase_dom"/>
</dbReference>
<comment type="catalytic activity">
    <reaction evidence="1">
        <text>ATP + protein L-histidine = ADP + protein N-phospho-L-histidine.</text>
        <dbReference type="EC" id="2.7.13.3"/>
    </reaction>
</comment>
<dbReference type="CDD" id="cd17546">
    <property type="entry name" value="REC_hyHK_CKI1_RcsC-like"/>
    <property type="match status" value="1"/>
</dbReference>
<dbReference type="InterPro" id="IPR001789">
    <property type="entry name" value="Sig_transdc_resp-reg_receiver"/>
</dbReference>
<dbReference type="CDD" id="cd00082">
    <property type="entry name" value="HisKA"/>
    <property type="match status" value="1"/>
</dbReference>
<evidence type="ECO:0000256" key="10">
    <source>
        <dbReference type="ARBA" id="ARBA00070152"/>
    </source>
</evidence>
<dbReference type="SMART" id="SM00387">
    <property type="entry name" value="HATPase_c"/>
    <property type="match status" value="1"/>
</dbReference>
<dbReference type="CDD" id="cd16922">
    <property type="entry name" value="HATPase_EvgS-ArcB-TorS-like"/>
    <property type="match status" value="1"/>
</dbReference>
<dbReference type="SMART" id="SM01080">
    <property type="entry name" value="CHASE2"/>
    <property type="match status" value="1"/>
</dbReference>
<dbReference type="InterPro" id="IPR004358">
    <property type="entry name" value="Sig_transdc_His_kin-like_C"/>
</dbReference>
<dbReference type="SUPFAM" id="SSF52172">
    <property type="entry name" value="CheY-like"/>
    <property type="match status" value="1"/>
</dbReference>
<dbReference type="SMART" id="SM00448">
    <property type="entry name" value="REC"/>
    <property type="match status" value="1"/>
</dbReference>
<dbReference type="PRINTS" id="PR00344">
    <property type="entry name" value="BCTRLSENSOR"/>
</dbReference>
<evidence type="ECO:0000256" key="3">
    <source>
        <dbReference type="ARBA" id="ARBA00022553"/>
    </source>
</evidence>
<comment type="caution">
    <text evidence="15">The sequence shown here is derived from an EMBL/GenBank/DDBJ whole genome shotgun (WGS) entry which is preliminary data.</text>
</comment>
<dbReference type="SMART" id="SM00388">
    <property type="entry name" value="HisKA"/>
    <property type="match status" value="1"/>
</dbReference>
<organism evidence="15 16">
    <name type="scientific">Inhella proteolytica</name>
    <dbReference type="NCBI Taxonomy" id="2795029"/>
    <lineage>
        <taxon>Bacteria</taxon>
        <taxon>Pseudomonadati</taxon>
        <taxon>Pseudomonadota</taxon>
        <taxon>Betaproteobacteria</taxon>
        <taxon>Burkholderiales</taxon>
        <taxon>Sphaerotilaceae</taxon>
        <taxon>Inhella</taxon>
    </lineage>
</organism>
<keyword evidence="12" id="KW-1133">Transmembrane helix</keyword>
<dbReference type="Gene3D" id="3.40.50.2300">
    <property type="match status" value="1"/>
</dbReference>
<evidence type="ECO:0000256" key="5">
    <source>
        <dbReference type="ARBA" id="ARBA00022729"/>
    </source>
</evidence>
<proteinExistence type="predicted"/>
<evidence type="ECO:0000256" key="7">
    <source>
        <dbReference type="ARBA" id="ARBA00023012"/>
    </source>
</evidence>
<accession>A0A931NHM0</accession>
<evidence type="ECO:0000256" key="4">
    <source>
        <dbReference type="ARBA" id="ARBA00022679"/>
    </source>
</evidence>
<evidence type="ECO:0000256" key="9">
    <source>
        <dbReference type="ARBA" id="ARBA00058004"/>
    </source>
</evidence>
<dbReference type="InterPro" id="IPR036097">
    <property type="entry name" value="HisK_dim/P_sf"/>
</dbReference>
<dbReference type="EC" id="2.7.13.3" evidence="2"/>
<feature type="transmembrane region" description="Helical" evidence="12">
    <location>
        <begin position="289"/>
        <end position="309"/>
    </location>
</feature>
<evidence type="ECO:0000313" key="15">
    <source>
        <dbReference type="EMBL" id="MBH9577908.1"/>
    </source>
</evidence>
<dbReference type="PROSITE" id="PS50109">
    <property type="entry name" value="HIS_KIN"/>
    <property type="match status" value="1"/>
</dbReference>
<dbReference type="GO" id="GO:0000155">
    <property type="term" value="F:phosphorelay sensor kinase activity"/>
    <property type="evidence" value="ECO:0007669"/>
    <property type="project" value="InterPro"/>
</dbReference>
<dbReference type="FunFam" id="3.30.565.10:FF:000010">
    <property type="entry name" value="Sensor histidine kinase RcsC"/>
    <property type="match status" value="1"/>
</dbReference>
<dbReference type="PANTHER" id="PTHR43047:SF64">
    <property type="entry name" value="HISTIDINE KINASE CONTAINING CHEY-HOMOLOGOUS RECEIVER DOMAIN AND PAS DOMAIN-RELATED"/>
    <property type="match status" value="1"/>
</dbReference>
<keyword evidence="16" id="KW-1185">Reference proteome</keyword>
<keyword evidence="7" id="KW-0902">Two-component regulatory system</keyword>
<evidence type="ECO:0000313" key="16">
    <source>
        <dbReference type="Proteomes" id="UP000613266"/>
    </source>
</evidence>
<dbReference type="RefSeq" id="WP_198111670.1">
    <property type="nucleotide sequence ID" value="NZ_JAEDAK010000008.1"/>
</dbReference>
<evidence type="ECO:0000256" key="2">
    <source>
        <dbReference type="ARBA" id="ARBA00012438"/>
    </source>
</evidence>
<keyword evidence="8" id="KW-0843">Virulence</keyword>
<feature type="transmembrane region" description="Helical" evidence="12">
    <location>
        <begin position="316"/>
        <end position="335"/>
    </location>
</feature>
<dbReference type="InterPro" id="IPR036890">
    <property type="entry name" value="HATPase_C_sf"/>
</dbReference>
<evidence type="ECO:0000259" key="13">
    <source>
        <dbReference type="PROSITE" id="PS50109"/>
    </source>
</evidence>
<dbReference type="Gene3D" id="3.30.565.10">
    <property type="entry name" value="Histidine kinase-like ATPase, C-terminal domain"/>
    <property type="match status" value="1"/>
</dbReference>
<dbReference type="Pfam" id="PF02518">
    <property type="entry name" value="HATPase_c"/>
    <property type="match status" value="1"/>
</dbReference>
<evidence type="ECO:0000259" key="14">
    <source>
        <dbReference type="PROSITE" id="PS50110"/>
    </source>
</evidence>
<sequence length="851" mass="91460">MNPSRRGLWAALAAALLAAWALHLPGGPLERFWLDWQLRWAAPQQPPEGVLVYDIDDASLARLAPRLGTWPFRRDVYALLIDSLRRAGAEVIALDLLFLDPDSGDSLLAQELDASGAPVLLAAAGVGQPELPDSSRASVRWNQLLLPLAGQSVRPRLGVVSSPLDRDGRLRTLWLYHESGQGHWPSLPLALLEAGPQKRPLPAVGAVIAFPRSPAAEVRTLPFADLALAALEGQEDAPALRAAKGQVVLIASSALLADRVMTPAGQLRGGSVLAQAYASLRDGRWLQPLPGAPLILLGALLPWLWVLLLGRTQPRLATALALGGALLLVALTALAGRQLHWFDPSPALGALTAGLVAHLMLHQHRTQAAARQAAHERAVAAEANAAKSRFLAHVSHEIRTPLHALLGLSELLEQAPLDAAQRRNLDLMQASGRHLATLINELLDLSAIELGQMQLHPAPCRLRELLQECVDLMQPLAEAKQLRCTLIAPGELPEWVLLDRQRLAQVLLNLLGNAIKFTQQGLVDLHARCDTEGRLGLAVADTGIGIAPSQQARVFEPFVQGEDRIGGTGLGLAISRELVRLMGGEISVHSVPGAGSRFAFNIPLQRAEAPDPAHAPAQAGADRPLRVLLAEDNEVNAELFRAQLAVLGAQIDHADNGLLALAMAERADYDLIVLDIDMPGLDGHACAQAIRKQEQERGRPRTPMLSLSAHAQAEDARASLAAGCDEHLDKPITRARLLQAVVRWTGHGLPASPPAQPAPALPRADVQQRQRAHARVFLSRWTAAWRESAARLAARQALLDDLVACARGLEDAELLRAAEALAQQPEDAARLQAADQAVAGAQWRLREARRN</sequence>
<name>A0A931NHM0_9BURK</name>
<dbReference type="Pfam" id="PF05226">
    <property type="entry name" value="CHASE2"/>
    <property type="match status" value="1"/>
</dbReference>
<dbReference type="InterPro" id="IPR007890">
    <property type="entry name" value="CHASE2"/>
</dbReference>
<dbReference type="AlphaFoldDB" id="A0A931NHM0"/>
<dbReference type="Pfam" id="PF00072">
    <property type="entry name" value="Response_reg"/>
    <property type="match status" value="1"/>
</dbReference>
<keyword evidence="12" id="KW-0472">Membrane</keyword>
<dbReference type="Pfam" id="PF00512">
    <property type="entry name" value="HisKA"/>
    <property type="match status" value="1"/>
</dbReference>
<keyword evidence="3 11" id="KW-0597">Phosphoprotein</keyword>
<comment type="function">
    <text evidence="9">Member of the two-component regulatory system BvgS/BvgA. Phosphorylates BvgA via a four-step phosphorelay in response to environmental signals.</text>
</comment>
<dbReference type="SUPFAM" id="SSF55874">
    <property type="entry name" value="ATPase domain of HSP90 chaperone/DNA topoisomerase II/histidine kinase"/>
    <property type="match status" value="1"/>
</dbReference>
<dbReference type="EMBL" id="JAEDAK010000008">
    <property type="protein sequence ID" value="MBH9577908.1"/>
    <property type="molecule type" value="Genomic_DNA"/>
</dbReference>
<keyword evidence="6" id="KW-0418">Kinase</keyword>
<evidence type="ECO:0000256" key="12">
    <source>
        <dbReference type="SAM" id="Phobius"/>
    </source>
</evidence>